<accession>A0AAP8DSB8</accession>
<organism evidence="2 5">
    <name type="scientific">Staphylococcus delphini</name>
    <dbReference type="NCBI Taxonomy" id="53344"/>
    <lineage>
        <taxon>Bacteria</taxon>
        <taxon>Bacillati</taxon>
        <taxon>Bacillota</taxon>
        <taxon>Bacilli</taxon>
        <taxon>Bacillales</taxon>
        <taxon>Staphylococcaceae</taxon>
        <taxon>Staphylococcus</taxon>
        <taxon>Staphylococcus intermedius group</taxon>
    </lineage>
</organism>
<dbReference type="Proteomes" id="UP000266198">
    <property type="component" value="Unassembled WGS sequence"/>
</dbReference>
<gene>
    <name evidence="2" type="ORF">B5C07_03820</name>
    <name evidence="4" type="ORF">CDL68_11505</name>
    <name evidence="3" type="ORF">IPU22_02010</name>
</gene>
<proteinExistence type="predicted"/>
<dbReference type="Proteomes" id="UP000217473">
    <property type="component" value="Unassembled WGS sequence"/>
</dbReference>
<dbReference type="EMBL" id="NIPK01000030">
    <property type="protein sequence ID" value="RIZ50360.1"/>
    <property type="molecule type" value="Genomic_DNA"/>
</dbReference>
<dbReference type="AlphaFoldDB" id="A0AAP8DSB8"/>
<keyword evidence="6" id="KW-1185">Reference proteome</keyword>
<sequence>MNEEKELLEKLSDENGLIFVREAEAKGIDRYRLSYLAKEDKIDRVSHGVYALKNEIIDEYVLLQSNSKRVIYSYHTALYFHDLADRVPSQIHISVPQGYNASRLKDRYSDLVVHYVKRELFELGRETGTSPLGGEIIFYDVERTICDIVKDQKNMDSQIFTGAIKEYFGGGNINSRKLIKYARALKIEEEIRRYLEVMV</sequence>
<reference evidence="2 5" key="1">
    <citation type="journal article" date="2017" name="PLoS ONE">
        <title>Development of a real-time PCR for detection of Staphylococcus pseudintermedius using a novel automated comparison of whole-genome sequences.</title>
        <authorList>
            <person name="Verstappen K.M."/>
            <person name="Huijbregts L."/>
            <person name="Spaninks M."/>
            <person name="Wagenaar J.A."/>
            <person name="Fluit A.C."/>
            <person name="Duim B."/>
        </authorList>
    </citation>
    <scope>NUCLEOTIDE SEQUENCE [LARGE SCALE GENOMIC DNA]</scope>
    <source>
        <strain evidence="2 5">15S02591-1</strain>
    </source>
</reference>
<dbReference type="EMBL" id="MWUR01000004">
    <property type="protein sequence ID" value="PCF51633.1"/>
    <property type="molecule type" value="Genomic_DNA"/>
</dbReference>
<evidence type="ECO:0000259" key="1">
    <source>
        <dbReference type="Pfam" id="PF13338"/>
    </source>
</evidence>
<reference evidence="3" key="3">
    <citation type="journal article" date="2021" name="Front. Microbiol.">
        <title>Presence and Characterization of a Novel cfr-Carrying Tn558 Transposon Derivative in Staphylococcus delphini Isolated From Retail Food.</title>
        <authorList>
            <person name="Zhang F."/>
            <person name="Wu S."/>
            <person name="Huang J."/>
            <person name="Yang R."/>
            <person name="Zhang J."/>
            <person name="Lei T."/>
            <person name="Dai J."/>
            <person name="Ding Y."/>
            <person name="Xue L."/>
            <person name="Wang J."/>
            <person name="Chen M."/>
            <person name="Wu Q."/>
        </authorList>
    </citation>
    <scope>NUCLEOTIDE SEQUENCE</scope>
    <source>
        <strain evidence="3">2794-1</strain>
    </source>
</reference>
<evidence type="ECO:0000313" key="5">
    <source>
        <dbReference type="Proteomes" id="UP000217473"/>
    </source>
</evidence>
<dbReference type="RefSeq" id="WP_096543313.1">
    <property type="nucleotide sequence ID" value="NZ_CP063367.1"/>
</dbReference>
<feature type="domain" description="AbiEi antitoxin N-terminal" evidence="1">
    <location>
        <begin position="6"/>
        <end position="52"/>
    </location>
</feature>
<evidence type="ECO:0000313" key="2">
    <source>
        <dbReference type="EMBL" id="PCF51633.1"/>
    </source>
</evidence>
<dbReference type="EMBL" id="CP063367">
    <property type="protein sequence ID" value="QUM69747.1"/>
    <property type="molecule type" value="Genomic_DNA"/>
</dbReference>
<dbReference type="InterPro" id="IPR025159">
    <property type="entry name" value="AbiEi_N"/>
</dbReference>
<protein>
    <submittedName>
        <fullName evidence="2">Transcriptional regulator</fullName>
    </submittedName>
    <submittedName>
        <fullName evidence="3">Type IV toxin-antitoxin system AbiEi family antitoxin domain-containing protein</fullName>
    </submittedName>
</protein>
<evidence type="ECO:0000313" key="4">
    <source>
        <dbReference type="EMBL" id="RIZ50360.1"/>
    </source>
</evidence>
<dbReference type="Pfam" id="PF13338">
    <property type="entry name" value="AbiEi_4"/>
    <property type="match status" value="1"/>
</dbReference>
<evidence type="ECO:0000313" key="6">
    <source>
        <dbReference type="Proteomes" id="UP000266198"/>
    </source>
</evidence>
<evidence type="ECO:0000313" key="3">
    <source>
        <dbReference type="EMBL" id="QUM69747.1"/>
    </source>
</evidence>
<dbReference type="Proteomes" id="UP000675994">
    <property type="component" value="Chromosome"/>
</dbReference>
<name>A0AAP8DSB8_9STAP</name>
<reference evidence="4 6" key="2">
    <citation type="submission" date="2017-06" db="EMBL/GenBank/DDBJ databases">
        <title>Identification of a new gene, sdsY, involved in staphylococcal internalization in non-professional phagocytic cells (NPPCs).</title>
        <authorList>
            <person name="Maali Y."/>
            <person name="Martins-Simoes P."/>
            <person name="Trouillet-Assant S."/>
            <person name="Laurent F."/>
            <person name="Diot A."/>
            <person name="Verhoeven P."/>
            <person name="Bouvard D."/>
            <person name="Vandenesch F."/>
            <person name="Bes M."/>
        </authorList>
    </citation>
    <scope>NUCLEOTIDE SEQUENCE [LARGE SCALE GENOMIC DNA]</scope>
    <source>
        <strain evidence="4 6">Heidy</strain>
    </source>
</reference>